<accession>A0A9P6H2S4</accession>
<dbReference type="Proteomes" id="UP000736335">
    <property type="component" value="Unassembled WGS sequence"/>
</dbReference>
<evidence type="ECO:0000313" key="1">
    <source>
        <dbReference type="EMBL" id="KAF9777707.1"/>
    </source>
</evidence>
<keyword evidence="2" id="KW-1185">Reference proteome</keyword>
<proteinExistence type="predicted"/>
<reference evidence="1" key="2">
    <citation type="submission" date="2020-11" db="EMBL/GenBank/DDBJ databases">
        <authorList>
            <consortium name="DOE Joint Genome Institute"/>
            <person name="Kuo A."/>
            <person name="Miyauchi S."/>
            <person name="Kiss E."/>
            <person name="Drula E."/>
            <person name="Kohler A."/>
            <person name="Sanchez-Garcia M."/>
            <person name="Andreopoulos B."/>
            <person name="Barry K.W."/>
            <person name="Bonito G."/>
            <person name="Buee M."/>
            <person name="Carver A."/>
            <person name="Chen C."/>
            <person name="Cichocki N."/>
            <person name="Clum A."/>
            <person name="Culley D."/>
            <person name="Crous P.W."/>
            <person name="Fauchery L."/>
            <person name="Girlanda M."/>
            <person name="Hayes R."/>
            <person name="Keri Z."/>
            <person name="Labutti K."/>
            <person name="Lipzen A."/>
            <person name="Lombard V."/>
            <person name="Magnuson J."/>
            <person name="Maillard F."/>
            <person name="Morin E."/>
            <person name="Murat C."/>
            <person name="Nolan M."/>
            <person name="Ohm R."/>
            <person name="Pangilinan J."/>
            <person name="Pereira M."/>
            <person name="Perotto S."/>
            <person name="Peter M."/>
            <person name="Riley R."/>
            <person name="Sitrit Y."/>
            <person name="Stielow B."/>
            <person name="Szollosi G."/>
            <person name="Zifcakova L."/>
            <person name="Stursova M."/>
            <person name="Spatafora J.W."/>
            <person name="Tedersoo L."/>
            <person name="Vaario L.-M."/>
            <person name="Yamada A."/>
            <person name="Yan M."/>
            <person name="Wang P."/>
            <person name="Xu J."/>
            <person name="Bruns T."/>
            <person name="Baldrian P."/>
            <person name="Vilgalys R."/>
            <person name="Henrissat B."/>
            <person name="Grigoriev I.V."/>
            <person name="Hibbett D."/>
            <person name="Nagy L.G."/>
            <person name="Martin F.M."/>
        </authorList>
    </citation>
    <scope>NUCLEOTIDE SEQUENCE</scope>
    <source>
        <strain evidence="1">UH-Tt-Lm1</strain>
    </source>
</reference>
<sequence>MAGLPFTIHLHPTRNSPFQWMPPRLEERYLEQARIQRQHQNAYFDAVSSLCTPRVRTLISAHCRERLNMLNAAAEAAIKENVADADPEYAMMINTFTQLELSYYLSEQYLEAYEALIKAIGMPFFDVAGDRLNKKDDRKATEEESEADMFLFLAQAAAMHA</sequence>
<evidence type="ECO:0000313" key="2">
    <source>
        <dbReference type="Proteomes" id="UP000736335"/>
    </source>
</evidence>
<gene>
    <name evidence="1" type="ORF">BJ322DRAFT_1114840</name>
</gene>
<protein>
    <submittedName>
        <fullName evidence="1">Uncharacterized protein</fullName>
    </submittedName>
</protein>
<organism evidence="1 2">
    <name type="scientific">Thelephora terrestris</name>
    <dbReference type="NCBI Taxonomy" id="56493"/>
    <lineage>
        <taxon>Eukaryota</taxon>
        <taxon>Fungi</taxon>
        <taxon>Dikarya</taxon>
        <taxon>Basidiomycota</taxon>
        <taxon>Agaricomycotina</taxon>
        <taxon>Agaricomycetes</taxon>
        <taxon>Thelephorales</taxon>
        <taxon>Thelephoraceae</taxon>
        <taxon>Thelephora</taxon>
    </lineage>
</organism>
<comment type="caution">
    <text evidence="1">The sequence shown here is derived from an EMBL/GenBank/DDBJ whole genome shotgun (WGS) entry which is preliminary data.</text>
</comment>
<reference evidence="1" key="1">
    <citation type="journal article" date="2020" name="Nat. Commun.">
        <title>Large-scale genome sequencing of mycorrhizal fungi provides insights into the early evolution of symbiotic traits.</title>
        <authorList>
            <person name="Miyauchi S."/>
            <person name="Kiss E."/>
            <person name="Kuo A."/>
            <person name="Drula E."/>
            <person name="Kohler A."/>
            <person name="Sanchez-Garcia M."/>
            <person name="Morin E."/>
            <person name="Andreopoulos B."/>
            <person name="Barry K.W."/>
            <person name="Bonito G."/>
            <person name="Buee M."/>
            <person name="Carver A."/>
            <person name="Chen C."/>
            <person name="Cichocki N."/>
            <person name="Clum A."/>
            <person name="Culley D."/>
            <person name="Crous P.W."/>
            <person name="Fauchery L."/>
            <person name="Girlanda M."/>
            <person name="Hayes R.D."/>
            <person name="Keri Z."/>
            <person name="LaButti K."/>
            <person name="Lipzen A."/>
            <person name="Lombard V."/>
            <person name="Magnuson J."/>
            <person name="Maillard F."/>
            <person name="Murat C."/>
            <person name="Nolan M."/>
            <person name="Ohm R.A."/>
            <person name="Pangilinan J."/>
            <person name="Pereira M.F."/>
            <person name="Perotto S."/>
            <person name="Peter M."/>
            <person name="Pfister S."/>
            <person name="Riley R."/>
            <person name="Sitrit Y."/>
            <person name="Stielow J.B."/>
            <person name="Szollosi G."/>
            <person name="Zifcakova L."/>
            <person name="Stursova M."/>
            <person name="Spatafora J.W."/>
            <person name="Tedersoo L."/>
            <person name="Vaario L.M."/>
            <person name="Yamada A."/>
            <person name="Yan M."/>
            <person name="Wang P."/>
            <person name="Xu J."/>
            <person name="Bruns T."/>
            <person name="Baldrian P."/>
            <person name="Vilgalys R."/>
            <person name="Dunand C."/>
            <person name="Henrissat B."/>
            <person name="Grigoriev I.V."/>
            <person name="Hibbett D."/>
            <person name="Nagy L.G."/>
            <person name="Martin F.M."/>
        </authorList>
    </citation>
    <scope>NUCLEOTIDE SEQUENCE</scope>
    <source>
        <strain evidence="1">UH-Tt-Lm1</strain>
    </source>
</reference>
<name>A0A9P6H2S4_9AGAM</name>
<dbReference type="EMBL" id="WIUZ02000029">
    <property type="protein sequence ID" value="KAF9777707.1"/>
    <property type="molecule type" value="Genomic_DNA"/>
</dbReference>
<dbReference type="AlphaFoldDB" id="A0A9P6H2S4"/>